<proteinExistence type="predicted"/>
<sequence length="246" mass="27260">MYDGSEVTLLDVRHVSGIRRNLILLWSLYGIQDGVMKVSLDALVLMIGVLLEGLFALQDKTESMLEIEWTLEEKHLDVLGHGRMTQSKECTMVSKSSKSLVKRYVVLDVTDLTKLCKSASQVKVEPYAKATSSKKLASKRRAREAIKTAEENGLREQVVLENAEVVSKSTCLLVSEISLEIPTKPDTSEKAMDGLDLSGTCKIVGGSRKGGAREDCDVAVKYEKLDRGSARCEPRWRFVRAVSHQA</sequence>
<name>A0A2I0JC27_PUNGR</name>
<dbReference type="EMBL" id="PGOL01001850">
    <property type="protein sequence ID" value="PKI53583.1"/>
    <property type="molecule type" value="Genomic_DNA"/>
</dbReference>
<reference evidence="1 2" key="1">
    <citation type="submission" date="2017-11" db="EMBL/GenBank/DDBJ databases">
        <title>De-novo sequencing of pomegranate (Punica granatum L.) genome.</title>
        <authorList>
            <person name="Akparov Z."/>
            <person name="Amiraslanov A."/>
            <person name="Hajiyeva S."/>
            <person name="Abbasov M."/>
            <person name="Kaur K."/>
            <person name="Hamwieh A."/>
            <person name="Solovyev V."/>
            <person name="Salamov A."/>
            <person name="Braich B."/>
            <person name="Kosarev P."/>
            <person name="Mahmoud A."/>
            <person name="Hajiyev E."/>
            <person name="Babayeva S."/>
            <person name="Izzatullayeva V."/>
            <person name="Mammadov A."/>
            <person name="Mammadov A."/>
            <person name="Sharifova S."/>
            <person name="Ojaghi J."/>
            <person name="Eynullazada K."/>
            <person name="Bayramov B."/>
            <person name="Abdulazimova A."/>
            <person name="Shahmuradov I."/>
        </authorList>
    </citation>
    <scope>NUCLEOTIDE SEQUENCE [LARGE SCALE GENOMIC DNA]</scope>
    <source>
        <strain evidence="2">cv. AG2017</strain>
        <tissue evidence="1">Leaf</tissue>
    </source>
</reference>
<evidence type="ECO:0000313" key="2">
    <source>
        <dbReference type="Proteomes" id="UP000233551"/>
    </source>
</evidence>
<organism evidence="1 2">
    <name type="scientific">Punica granatum</name>
    <name type="common">Pomegranate</name>
    <dbReference type="NCBI Taxonomy" id="22663"/>
    <lineage>
        <taxon>Eukaryota</taxon>
        <taxon>Viridiplantae</taxon>
        <taxon>Streptophyta</taxon>
        <taxon>Embryophyta</taxon>
        <taxon>Tracheophyta</taxon>
        <taxon>Spermatophyta</taxon>
        <taxon>Magnoliopsida</taxon>
        <taxon>eudicotyledons</taxon>
        <taxon>Gunneridae</taxon>
        <taxon>Pentapetalae</taxon>
        <taxon>rosids</taxon>
        <taxon>malvids</taxon>
        <taxon>Myrtales</taxon>
        <taxon>Lythraceae</taxon>
        <taxon>Punica</taxon>
    </lineage>
</organism>
<accession>A0A2I0JC27</accession>
<dbReference type="AlphaFoldDB" id="A0A2I0JC27"/>
<evidence type="ECO:0000313" key="1">
    <source>
        <dbReference type="EMBL" id="PKI53583.1"/>
    </source>
</evidence>
<gene>
    <name evidence="1" type="ORF">CRG98_026033</name>
</gene>
<keyword evidence="2" id="KW-1185">Reference proteome</keyword>
<comment type="caution">
    <text evidence="1">The sequence shown here is derived from an EMBL/GenBank/DDBJ whole genome shotgun (WGS) entry which is preliminary data.</text>
</comment>
<dbReference type="Proteomes" id="UP000233551">
    <property type="component" value="Unassembled WGS sequence"/>
</dbReference>
<protein>
    <submittedName>
        <fullName evidence="1">Uncharacterized protein</fullName>
    </submittedName>
</protein>